<feature type="non-terminal residue" evidence="2">
    <location>
        <position position="52"/>
    </location>
</feature>
<protein>
    <submittedName>
        <fullName evidence="2">Uncharacterized protein</fullName>
    </submittedName>
</protein>
<name>A0AAV4SQ26_9ARAC</name>
<dbReference type="EMBL" id="BPLQ01008300">
    <property type="protein sequence ID" value="GIY36478.1"/>
    <property type="molecule type" value="Genomic_DNA"/>
</dbReference>
<keyword evidence="3" id="KW-1185">Reference proteome</keyword>
<feature type="region of interest" description="Disordered" evidence="1">
    <location>
        <begin position="1"/>
        <end position="34"/>
    </location>
</feature>
<dbReference type="Proteomes" id="UP001054837">
    <property type="component" value="Unassembled WGS sequence"/>
</dbReference>
<reference evidence="2 3" key="1">
    <citation type="submission" date="2021-06" db="EMBL/GenBank/DDBJ databases">
        <title>Caerostris darwini draft genome.</title>
        <authorList>
            <person name="Kono N."/>
            <person name="Arakawa K."/>
        </authorList>
    </citation>
    <scope>NUCLEOTIDE SEQUENCE [LARGE SCALE GENOMIC DNA]</scope>
</reference>
<organism evidence="2 3">
    <name type="scientific">Caerostris darwini</name>
    <dbReference type="NCBI Taxonomy" id="1538125"/>
    <lineage>
        <taxon>Eukaryota</taxon>
        <taxon>Metazoa</taxon>
        <taxon>Ecdysozoa</taxon>
        <taxon>Arthropoda</taxon>
        <taxon>Chelicerata</taxon>
        <taxon>Arachnida</taxon>
        <taxon>Araneae</taxon>
        <taxon>Araneomorphae</taxon>
        <taxon>Entelegynae</taxon>
        <taxon>Araneoidea</taxon>
        <taxon>Araneidae</taxon>
        <taxon>Caerostris</taxon>
    </lineage>
</organism>
<sequence>DEKKKVPVKRKTKRGNIEPEIQPTKKGSMQGASNYPEKHLEILDLRLHLQKK</sequence>
<accession>A0AAV4SQ26</accession>
<gene>
    <name evidence="2" type="ORF">CDAR_118071</name>
</gene>
<comment type="caution">
    <text evidence="2">The sequence shown here is derived from an EMBL/GenBank/DDBJ whole genome shotgun (WGS) entry which is preliminary data.</text>
</comment>
<dbReference type="AlphaFoldDB" id="A0AAV4SQ26"/>
<evidence type="ECO:0000256" key="1">
    <source>
        <dbReference type="SAM" id="MobiDB-lite"/>
    </source>
</evidence>
<feature type="compositionally biased region" description="Basic residues" evidence="1">
    <location>
        <begin position="1"/>
        <end position="14"/>
    </location>
</feature>
<evidence type="ECO:0000313" key="3">
    <source>
        <dbReference type="Proteomes" id="UP001054837"/>
    </source>
</evidence>
<evidence type="ECO:0000313" key="2">
    <source>
        <dbReference type="EMBL" id="GIY36478.1"/>
    </source>
</evidence>
<proteinExistence type="predicted"/>
<feature type="non-terminal residue" evidence="2">
    <location>
        <position position="1"/>
    </location>
</feature>